<sequence>MKRFFQGSEKEWTGAALVLVGALLFSAKAVVVKLTYQYPLGALTSLFFRMLFAFPFLVWMAYSEGKKEGPSSLSRKEWFSVILMGVVGYYLASLFDFVGLQYISAGLERIILFIYPTLVVILSFLFLKKKIYATEVFSLLLTYTGVGIAFSQDMKSSNTENVALGGFYILLSALTYAIYLMGSGSLIPKLGAKRYTAWALAISSVAVFLHFLILGNWEELVQPLGFYFLAFFMGTVNTVLPAIFVSEGIKRVGSKAAAIIGSVGPMSTLFLAYWFLDEKITLFHTIGTIFVLIGVFWISSRKKEKLQDV</sequence>
<gene>
    <name evidence="8" type="ORF">EHS15_07170</name>
</gene>
<keyword evidence="9" id="KW-1185">Reference proteome</keyword>
<feature type="transmembrane region" description="Helical" evidence="6">
    <location>
        <begin position="132"/>
        <end position="150"/>
    </location>
</feature>
<dbReference type="EMBL" id="RQHW01000028">
    <property type="protein sequence ID" value="TGN19561.1"/>
    <property type="molecule type" value="Genomic_DNA"/>
</dbReference>
<reference evidence="8" key="1">
    <citation type="journal article" date="2019" name="PLoS Negl. Trop. Dis.">
        <title>Revisiting the worldwide diversity of Leptospira species in the environment.</title>
        <authorList>
            <person name="Vincent A.T."/>
            <person name="Schiettekatte O."/>
            <person name="Bourhy P."/>
            <person name="Veyrier F.J."/>
            <person name="Picardeau M."/>
        </authorList>
    </citation>
    <scope>NUCLEOTIDE SEQUENCE [LARGE SCALE GENOMIC DNA]</scope>
    <source>
        <strain evidence="8">201300427</strain>
    </source>
</reference>
<keyword evidence="2" id="KW-1003">Cell membrane</keyword>
<feature type="domain" description="EamA" evidence="7">
    <location>
        <begin position="165"/>
        <end position="299"/>
    </location>
</feature>
<dbReference type="OrthoDB" id="9813617at2"/>
<evidence type="ECO:0000256" key="2">
    <source>
        <dbReference type="ARBA" id="ARBA00022475"/>
    </source>
</evidence>
<keyword evidence="4 6" id="KW-1133">Transmembrane helix</keyword>
<proteinExistence type="predicted"/>
<feature type="transmembrane region" description="Helical" evidence="6">
    <location>
        <begin position="162"/>
        <end position="183"/>
    </location>
</feature>
<dbReference type="RefSeq" id="WP_135759877.1">
    <property type="nucleotide sequence ID" value="NZ_RQHW01000028.1"/>
</dbReference>
<name>A0A4R9M0U0_9LEPT</name>
<protein>
    <submittedName>
        <fullName evidence="8">DMT family transporter</fullName>
    </submittedName>
</protein>
<feature type="domain" description="EamA" evidence="7">
    <location>
        <begin position="13"/>
        <end position="149"/>
    </location>
</feature>
<feature type="transmembrane region" description="Helical" evidence="6">
    <location>
        <begin position="110"/>
        <end position="127"/>
    </location>
</feature>
<evidence type="ECO:0000313" key="9">
    <source>
        <dbReference type="Proteomes" id="UP000298058"/>
    </source>
</evidence>
<dbReference type="GO" id="GO:0005886">
    <property type="term" value="C:plasma membrane"/>
    <property type="evidence" value="ECO:0007669"/>
    <property type="project" value="UniProtKB-SubCell"/>
</dbReference>
<feature type="transmembrane region" description="Helical" evidence="6">
    <location>
        <begin position="39"/>
        <end position="60"/>
    </location>
</feature>
<keyword evidence="5 6" id="KW-0472">Membrane</keyword>
<dbReference type="InterPro" id="IPR000620">
    <property type="entry name" value="EamA_dom"/>
</dbReference>
<dbReference type="Pfam" id="PF00892">
    <property type="entry name" value="EamA"/>
    <property type="match status" value="2"/>
</dbReference>
<dbReference type="PANTHER" id="PTHR32322:SF18">
    <property type="entry name" value="S-ADENOSYLMETHIONINE_S-ADENOSYLHOMOCYSTEINE TRANSPORTER"/>
    <property type="match status" value="1"/>
</dbReference>
<evidence type="ECO:0000256" key="5">
    <source>
        <dbReference type="ARBA" id="ARBA00023136"/>
    </source>
</evidence>
<evidence type="ECO:0000256" key="3">
    <source>
        <dbReference type="ARBA" id="ARBA00022692"/>
    </source>
</evidence>
<feature type="transmembrane region" description="Helical" evidence="6">
    <location>
        <begin position="195"/>
        <end position="214"/>
    </location>
</feature>
<keyword evidence="3 6" id="KW-0812">Transmembrane</keyword>
<comment type="caution">
    <text evidence="8">The sequence shown here is derived from an EMBL/GenBank/DDBJ whole genome shotgun (WGS) entry which is preliminary data.</text>
</comment>
<feature type="transmembrane region" description="Helical" evidence="6">
    <location>
        <begin position="282"/>
        <end position="299"/>
    </location>
</feature>
<feature type="transmembrane region" description="Helical" evidence="6">
    <location>
        <begin position="257"/>
        <end position="276"/>
    </location>
</feature>
<dbReference type="InterPro" id="IPR037185">
    <property type="entry name" value="EmrE-like"/>
</dbReference>
<dbReference type="SUPFAM" id="SSF103481">
    <property type="entry name" value="Multidrug resistance efflux transporter EmrE"/>
    <property type="match status" value="2"/>
</dbReference>
<evidence type="ECO:0000256" key="1">
    <source>
        <dbReference type="ARBA" id="ARBA00004651"/>
    </source>
</evidence>
<dbReference type="InterPro" id="IPR050638">
    <property type="entry name" value="AA-Vitamin_Transporters"/>
</dbReference>
<dbReference type="Proteomes" id="UP000298058">
    <property type="component" value="Unassembled WGS sequence"/>
</dbReference>
<organism evidence="8 9">
    <name type="scientific">Leptospira idonii</name>
    <dbReference type="NCBI Taxonomy" id="1193500"/>
    <lineage>
        <taxon>Bacteria</taxon>
        <taxon>Pseudomonadati</taxon>
        <taxon>Spirochaetota</taxon>
        <taxon>Spirochaetia</taxon>
        <taxon>Leptospirales</taxon>
        <taxon>Leptospiraceae</taxon>
        <taxon>Leptospira</taxon>
    </lineage>
</organism>
<feature type="transmembrane region" description="Helical" evidence="6">
    <location>
        <begin position="226"/>
        <end position="245"/>
    </location>
</feature>
<evidence type="ECO:0000256" key="6">
    <source>
        <dbReference type="SAM" id="Phobius"/>
    </source>
</evidence>
<dbReference type="PANTHER" id="PTHR32322">
    <property type="entry name" value="INNER MEMBRANE TRANSPORTER"/>
    <property type="match status" value="1"/>
</dbReference>
<comment type="subcellular location">
    <subcellularLocation>
        <location evidence="1">Cell membrane</location>
        <topology evidence="1">Multi-pass membrane protein</topology>
    </subcellularLocation>
</comment>
<evidence type="ECO:0000256" key="4">
    <source>
        <dbReference type="ARBA" id="ARBA00022989"/>
    </source>
</evidence>
<evidence type="ECO:0000313" key="8">
    <source>
        <dbReference type="EMBL" id="TGN19561.1"/>
    </source>
</evidence>
<accession>A0A4R9M0U0</accession>
<dbReference type="AlphaFoldDB" id="A0A4R9M0U0"/>
<evidence type="ECO:0000259" key="7">
    <source>
        <dbReference type="Pfam" id="PF00892"/>
    </source>
</evidence>
<feature type="transmembrane region" description="Helical" evidence="6">
    <location>
        <begin position="81"/>
        <end position="104"/>
    </location>
</feature>